<keyword evidence="8" id="KW-1185">Reference proteome</keyword>
<evidence type="ECO:0000313" key="8">
    <source>
        <dbReference type="Proteomes" id="UP000184514"/>
    </source>
</evidence>
<evidence type="ECO:0000256" key="3">
    <source>
        <dbReference type="ARBA" id="ARBA00022737"/>
    </source>
</evidence>
<evidence type="ECO:0000259" key="6">
    <source>
        <dbReference type="PROSITE" id="PS50893"/>
    </source>
</evidence>
<dbReference type="SUPFAM" id="SSF52540">
    <property type="entry name" value="P-loop containing nucleoside triphosphate hydrolases"/>
    <property type="match status" value="2"/>
</dbReference>
<dbReference type="AlphaFoldDB" id="A0A1L9NU70"/>
<evidence type="ECO:0000256" key="5">
    <source>
        <dbReference type="ARBA" id="ARBA00022840"/>
    </source>
</evidence>
<dbReference type="CDD" id="cd03215">
    <property type="entry name" value="ABC_Carb_Monos_II"/>
    <property type="match status" value="1"/>
</dbReference>
<dbReference type="InterPro" id="IPR003439">
    <property type="entry name" value="ABC_transporter-like_ATP-bd"/>
</dbReference>
<keyword evidence="7" id="KW-0378">Hydrolase</keyword>
<keyword evidence="1" id="KW-0813">Transport</keyword>
<keyword evidence="3" id="KW-0677">Repeat</keyword>
<comment type="caution">
    <text evidence="7">The sequence shown here is derived from an EMBL/GenBank/DDBJ whole genome shotgun (WGS) entry which is preliminary data.</text>
</comment>
<feature type="domain" description="ABC transporter" evidence="6">
    <location>
        <begin position="44"/>
        <end position="284"/>
    </location>
</feature>
<dbReference type="OrthoDB" id="39350at2"/>
<keyword evidence="5 7" id="KW-0067">ATP-binding</keyword>
<name>A0A1L9NU70_9RHOB</name>
<gene>
    <name evidence="7" type="primary">lsrA</name>
    <name evidence="7" type="ORF">PFRI_29100</name>
</gene>
<reference evidence="7 8" key="1">
    <citation type="submission" date="2016-10" db="EMBL/GenBank/DDBJ databases">
        <title>Genome sequence of Planktotalea frisia SH6-1.</title>
        <authorList>
            <person name="Poehlein A."/>
            <person name="Bakenhus I."/>
            <person name="Voget S."/>
            <person name="Brinkhoff T."/>
            <person name="Simon M."/>
        </authorList>
    </citation>
    <scope>NUCLEOTIDE SEQUENCE [LARGE SCALE GENOMIC DNA]</scope>
    <source>
        <strain evidence="7 8">SH6-1</strain>
    </source>
</reference>
<keyword evidence="2" id="KW-0762">Sugar transport</keyword>
<accession>A0A1L9NU70</accession>
<evidence type="ECO:0000313" key="7">
    <source>
        <dbReference type="EMBL" id="OJI92850.1"/>
    </source>
</evidence>
<dbReference type="PANTHER" id="PTHR43790:SF9">
    <property type="entry name" value="GALACTOFURANOSE TRANSPORTER ATP-BINDING PROTEIN YTFR"/>
    <property type="match status" value="1"/>
</dbReference>
<feature type="domain" description="ABC transporter" evidence="6">
    <location>
        <begin position="303"/>
        <end position="547"/>
    </location>
</feature>
<proteinExistence type="predicted"/>
<dbReference type="EMBL" id="MLCB01000164">
    <property type="protein sequence ID" value="OJI92850.1"/>
    <property type="molecule type" value="Genomic_DNA"/>
</dbReference>
<dbReference type="InterPro" id="IPR027417">
    <property type="entry name" value="P-loop_NTPase"/>
</dbReference>
<dbReference type="EC" id="3.6.3.-" evidence="7"/>
<dbReference type="GO" id="GO:0005524">
    <property type="term" value="F:ATP binding"/>
    <property type="evidence" value="ECO:0007669"/>
    <property type="project" value="UniProtKB-KW"/>
</dbReference>
<evidence type="ECO:0000256" key="4">
    <source>
        <dbReference type="ARBA" id="ARBA00022741"/>
    </source>
</evidence>
<dbReference type="InterPro" id="IPR003593">
    <property type="entry name" value="AAA+_ATPase"/>
</dbReference>
<dbReference type="InterPro" id="IPR017871">
    <property type="entry name" value="ABC_transporter-like_CS"/>
</dbReference>
<sequence>MFPAKDTPTSLSNNNQERVVFPRAPDFSHAREAIVLSTDRSVALGAVDLHKSYGATKANRGISLSVMRGEIHAIVGENGAGKSTLMRMLQGVERPDSGHVVIADKPVVLNGPAEALALSIGMVHQEFMLAPDLTLLENLVLGEEPVTRQLGPLSRIDWAKALREGQGLAESIGAQIDWQRRTSSVPVHILQFVEIIRLLRRGCNVLILDEPTAVLAPPQVEELFDLLRNLRANGTTILFISHKIGEVMALADQVTVIRQGKTVFHSTIAETTGPEIASHIVRDAPPLETSPPPSRTVTGEPVLELDGLSARSLEKSQSLDNISLQVRAGEILGIAGVSGNGQGELAECIAGLRDTSAGNIILQGADITGETTLARRNRGLAYVSADRRHEGLTTAASIETNVIAGSHRAPPITRGGILSRKNLRQEASKRLAALKVVFGKVTDPADSLSGGNQQKLVFARESADNPKLMIASQPTRGVDLNGIAAIHGLLRDFRDQGGAVLLASEELDELIALSDRVVVIFEGRLVGEVTSPAGAMAQIGQMMVQGDAA</sequence>
<dbReference type="PANTHER" id="PTHR43790">
    <property type="entry name" value="CARBOHYDRATE TRANSPORT ATP-BINDING PROTEIN MG119-RELATED"/>
    <property type="match status" value="1"/>
</dbReference>
<dbReference type="GO" id="GO:0016887">
    <property type="term" value="F:ATP hydrolysis activity"/>
    <property type="evidence" value="ECO:0007669"/>
    <property type="project" value="InterPro"/>
</dbReference>
<dbReference type="Gene3D" id="3.40.50.300">
    <property type="entry name" value="P-loop containing nucleotide triphosphate hydrolases"/>
    <property type="match status" value="2"/>
</dbReference>
<dbReference type="InterPro" id="IPR050107">
    <property type="entry name" value="ABC_carbohydrate_import_ATPase"/>
</dbReference>
<dbReference type="STRING" id="696762.PFRI_29100"/>
<dbReference type="SMART" id="SM00382">
    <property type="entry name" value="AAA"/>
    <property type="match status" value="2"/>
</dbReference>
<dbReference type="PROSITE" id="PS00211">
    <property type="entry name" value="ABC_TRANSPORTER_1"/>
    <property type="match status" value="1"/>
</dbReference>
<dbReference type="CDD" id="cd03216">
    <property type="entry name" value="ABC_Carb_Monos_I"/>
    <property type="match status" value="1"/>
</dbReference>
<organism evidence="7 8">
    <name type="scientific">Planktotalea frisia</name>
    <dbReference type="NCBI Taxonomy" id="696762"/>
    <lineage>
        <taxon>Bacteria</taxon>
        <taxon>Pseudomonadati</taxon>
        <taxon>Pseudomonadota</taxon>
        <taxon>Alphaproteobacteria</taxon>
        <taxon>Rhodobacterales</taxon>
        <taxon>Paracoccaceae</taxon>
        <taxon>Planktotalea</taxon>
    </lineage>
</organism>
<keyword evidence="4" id="KW-0547">Nucleotide-binding</keyword>
<dbReference type="Pfam" id="PF00005">
    <property type="entry name" value="ABC_tran"/>
    <property type="match status" value="2"/>
</dbReference>
<dbReference type="PROSITE" id="PS50893">
    <property type="entry name" value="ABC_TRANSPORTER_2"/>
    <property type="match status" value="2"/>
</dbReference>
<protein>
    <submittedName>
        <fullName evidence="7">Autoinducer 2 import ATP-binding protein LsrA</fullName>
        <ecNumber evidence="7">3.6.3.-</ecNumber>
    </submittedName>
</protein>
<evidence type="ECO:0000256" key="1">
    <source>
        <dbReference type="ARBA" id="ARBA00022448"/>
    </source>
</evidence>
<dbReference type="Proteomes" id="UP000184514">
    <property type="component" value="Unassembled WGS sequence"/>
</dbReference>
<evidence type="ECO:0000256" key="2">
    <source>
        <dbReference type="ARBA" id="ARBA00022597"/>
    </source>
</evidence>